<keyword evidence="2" id="KW-1185">Reference proteome</keyword>
<protein>
    <recommendedName>
        <fullName evidence="3">DUF4221 domain-containing protein</fullName>
    </recommendedName>
</protein>
<organism evidence="1 2">
    <name type="scientific">Pseudochryseolinea flava</name>
    <dbReference type="NCBI Taxonomy" id="2059302"/>
    <lineage>
        <taxon>Bacteria</taxon>
        <taxon>Pseudomonadati</taxon>
        <taxon>Bacteroidota</taxon>
        <taxon>Cytophagia</taxon>
        <taxon>Cytophagales</taxon>
        <taxon>Fulvivirgaceae</taxon>
        <taxon>Pseudochryseolinea</taxon>
    </lineage>
</organism>
<sequence>MKTTLALLAISILLTSCTQHDESKLTVLNNAMAKDRFTLVKSGEIEIPLDSTSFNFSHYPVYYTNDSVAYYVSGNEIINSIDFYDLKTRKLVRRNMYPTEGPDGLINTLKLFVKSLDSIYVYPTHPDLLKKDHAIVLTNFSGEILHRYPMPWLDRESWMTHLAAPLTIIGDNAYFSFMKYGDNRAQIQQRALVEWNMKTGSYVAFGPQYPDAFKQYYYDDFTPIFALGYHNTFVVSFQSLPFVHGFNINRKDSIVDVPMRSQFQQKEIVPNKTITDAHDRDRDFEELGQGQYTQIQYDPFQLVYYYTYQDGIAIYNADGEKNSWDDKPISIIIFNTAFEYCGEFQLPANTYMPNNFIPSKEGLLIPTSHPKNANNNEDILHFDVFKLARL</sequence>
<dbReference type="OrthoDB" id="828261at2"/>
<name>A0A364Y0Q6_9BACT</name>
<dbReference type="EMBL" id="QMFY01000010">
    <property type="protein sequence ID" value="RAV99507.1"/>
    <property type="molecule type" value="Genomic_DNA"/>
</dbReference>
<dbReference type="AlphaFoldDB" id="A0A364Y0Q6"/>
<accession>A0A364Y0Q6</accession>
<gene>
    <name evidence="1" type="ORF">DQQ10_18045</name>
</gene>
<reference evidence="1 2" key="1">
    <citation type="submission" date="2018-06" db="EMBL/GenBank/DDBJ databases">
        <title>Chryseolinea flavus sp. nov., a member of the phylum Bacteroidetes isolated from soil.</title>
        <authorList>
            <person name="Li Y."/>
            <person name="Wang J."/>
        </authorList>
    </citation>
    <scope>NUCLEOTIDE SEQUENCE [LARGE SCALE GENOMIC DNA]</scope>
    <source>
        <strain evidence="1 2">SDU1-6</strain>
    </source>
</reference>
<proteinExistence type="predicted"/>
<dbReference type="Proteomes" id="UP000251889">
    <property type="component" value="Unassembled WGS sequence"/>
</dbReference>
<dbReference type="PROSITE" id="PS51257">
    <property type="entry name" value="PROKAR_LIPOPROTEIN"/>
    <property type="match status" value="1"/>
</dbReference>
<comment type="caution">
    <text evidence="1">The sequence shown here is derived from an EMBL/GenBank/DDBJ whole genome shotgun (WGS) entry which is preliminary data.</text>
</comment>
<dbReference type="RefSeq" id="WP_112748293.1">
    <property type="nucleotide sequence ID" value="NZ_QMFY01000010.1"/>
</dbReference>
<evidence type="ECO:0000313" key="2">
    <source>
        <dbReference type="Proteomes" id="UP000251889"/>
    </source>
</evidence>
<dbReference type="InterPro" id="IPR025316">
    <property type="entry name" value="DUF4221"/>
</dbReference>
<dbReference type="Pfam" id="PF13970">
    <property type="entry name" value="DUF4221"/>
    <property type="match status" value="1"/>
</dbReference>
<evidence type="ECO:0008006" key="3">
    <source>
        <dbReference type="Google" id="ProtNLM"/>
    </source>
</evidence>
<evidence type="ECO:0000313" key="1">
    <source>
        <dbReference type="EMBL" id="RAV99507.1"/>
    </source>
</evidence>